<keyword evidence="11" id="KW-1185">Reference proteome</keyword>
<dbReference type="NCBIfam" id="NF006719">
    <property type="entry name" value="PRK09257.1"/>
    <property type="match status" value="1"/>
</dbReference>
<dbReference type="InterPro" id="IPR015424">
    <property type="entry name" value="PyrdxlP-dep_Trfase"/>
</dbReference>
<keyword evidence="5 8" id="KW-0808">Transferase</keyword>
<accession>A0ABQ7JAF6</accession>
<dbReference type="SUPFAM" id="SSF53383">
    <property type="entry name" value="PLP-dependent transferases"/>
    <property type="match status" value="1"/>
</dbReference>
<comment type="cofactor">
    <cofactor evidence="1">
        <name>pyridoxal 5'-phosphate</name>
        <dbReference type="ChEBI" id="CHEBI:597326"/>
    </cofactor>
</comment>
<evidence type="ECO:0000256" key="6">
    <source>
        <dbReference type="ARBA" id="ARBA00022898"/>
    </source>
</evidence>
<feature type="domain" description="Aminotransferase class I/classII large" evidence="9">
    <location>
        <begin position="63"/>
        <end position="437"/>
    </location>
</feature>
<dbReference type="PANTHER" id="PTHR11879:SF22">
    <property type="entry name" value="ASPARTATE AMINOTRANSFERASE, MITOCHONDRIAL"/>
    <property type="match status" value="1"/>
</dbReference>
<comment type="catalytic activity">
    <reaction evidence="7 8">
        <text>L-aspartate + 2-oxoglutarate = oxaloacetate + L-glutamate</text>
        <dbReference type="Rhea" id="RHEA:21824"/>
        <dbReference type="ChEBI" id="CHEBI:16452"/>
        <dbReference type="ChEBI" id="CHEBI:16810"/>
        <dbReference type="ChEBI" id="CHEBI:29985"/>
        <dbReference type="ChEBI" id="CHEBI:29991"/>
        <dbReference type="EC" id="2.6.1.1"/>
    </reaction>
</comment>
<comment type="similarity">
    <text evidence="2">Belongs to the class-I pyridoxal-phosphate-dependent aminotransferase family.</text>
</comment>
<evidence type="ECO:0000259" key="9">
    <source>
        <dbReference type="Pfam" id="PF00155"/>
    </source>
</evidence>
<evidence type="ECO:0000256" key="3">
    <source>
        <dbReference type="ARBA" id="ARBA00011738"/>
    </source>
</evidence>
<dbReference type="EMBL" id="JADAQX010000261">
    <property type="protein sequence ID" value="KAF8820977.1"/>
    <property type="molecule type" value="Genomic_DNA"/>
</dbReference>
<dbReference type="InterPro" id="IPR004838">
    <property type="entry name" value="NHTrfase_class1_PyrdxlP-BS"/>
</dbReference>
<comment type="subunit">
    <text evidence="3 8">Homodimer.</text>
</comment>
<dbReference type="InterPro" id="IPR000796">
    <property type="entry name" value="Asp_trans"/>
</dbReference>
<name>A0ABQ7JAF6_9APIC</name>
<dbReference type="InterPro" id="IPR015422">
    <property type="entry name" value="PyrdxlP-dep_Trfase_small"/>
</dbReference>
<organism evidence="10 11">
    <name type="scientific">Cardiosporidium cionae</name>
    <dbReference type="NCBI Taxonomy" id="476202"/>
    <lineage>
        <taxon>Eukaryota</taxon>
        <taxon>Sar</taxon>
        <taxon>Alveolata</taxon>
        <taxon>Apicomplexa</taxon>
        <taxon>Aconoidasida</taxon>
        <taxon>Nephromycida</taxon>
        <taxon>Cardiosporidium</taxon>
    </lineage>
</organism>
<dbReference type="Pfam" id="PF00155">
    <property type="entry name" value="Aminotran_1_2"/>
    <property type="match status" value="1"/>
</dbReference>
<dbReference type="PANTHER" id="PTHR11879">
    <property type="entry name" value="ASPARTATE AMINOTRANSFERASE"/>
    <property type="match status" value="1"/>
</dbReference>
<dbReference type="Proteomes" id="UP000823046">
    <property type="component" value="Unassembled WGS sequence"/>
</dbReference>
<comment type="caution">
    <text evidence="10">The sequence shown here is derived from an EMBL/GenBank/DDBJ whole genome shotgun (WGS) entry which is preliminary data.</text>
</comment>
<dbReference type="CDD" id="cd00609">
    <property type="entry name" value="AAT_like"/>
    <property type="match status" value="1"/>
</dbReference>
<dbReference type="Gene3D" id="3.40.640.10">
    <property type="entry name" value="Type I PLP-dependent aspartate aminotransferase-like (Major domain)"/>
    <property type="match status" value="1"/>
</dbReference>
<protein>
    <recommendedName>
        <fullName evidence="8">Aspartate aminotransferase</fullName>
        <ecNumber evidence="8">2.6.1.1</ecNumber>
    </recommendedName>
</protein>
<reference evidence="10 11" key="1">
    <citation type="journal article" date="2020" name="bioRxiv">
        <title>Metabolic contributions of an alphaproteobacterial endosymbiont in the apicomplexan Cardiosporidium cionae.</title>
        <authorList>
            <person name="Hunter E.S."/>
            <person name="Paight C.J."/>
            <person name="Lane C.E."/>
        </authorList>
    </citation>
    <scope>NUCLEOTIDE SEQUENCE [LARGE SCALE GENOMIC DNA]</scope>
    <source>
        <strain evidence="10">ESH_2018</strain>
    </source>
</reference>
<evidence type="ECO:0000313" key="11">
    <source>
        <dbReference type="Proteomes" id="UP000823046"/>
    </source>
</evidence>
<dbReference type="InterPro" id="IPR015421">
    <property type="entry name" value="PyrdxlP-dep_Trfase_major"/>
</dbReference>
<evidence type="ECO:0000256" key="1">
    <source>
        <dbReference type="ARBA" id="ARBA00001933"/>
    </source>
</evidence>
<gene>
    <name evidence="10" type="ORF">IE077_002598</name>
</gene>
<keyword evidence="4 8" id="KW-0032">Aminotransferase</keyword>
<proteinExistence type="inferred from homology"/>
<evidence type="ECO:0000313" key="10">
    <source>
        <dbReference type="EMBL" id="KAF8820977.1"/>
    </source>
</evidence>
<dbReference type="InterPro" id="IPR004839">
    <property type="entry name" value="Aminotransferase_I/II_large"/>
</dbReference>
<dbReference type="Gene3D" id="3.90.1150.10">
    <property type="entry name" value="Aspartate Aminotransferase, domain 1"/>
    <property type="match status" value="1"/>
</dbReference>
<sequence length="448" mass="50980">MTALFDQFSKKMLVQCRTCPSPIFSIFSKGTRRPFHGWPHVSPAPPDPILGLTIDFLQDAYPNKVDLGVGAYRDDNGQPWVLESVRLAEIKRYNEILSSFSSSLSEEKMLITRNHEYLPISGNKRFVELAVSLAYGPLIENRSVAACQSLSGTGALRLAAEWLKTYAQAEILVPNPTWPNHFNIFSRAGFTIAPYRYWHAQNLELDLDGLLTDLQDAPSEKIVLLHVCAHNPTGCDPTRDQWKSIERVVADKNHLVLFDMAYQGFSSGDPDKDAWAVRYFVEKGHNVLLCQSFAKNMGLYGQRVGAFSFLCKDETEKKACESQLNRIIRSLYSSPPIFGAEIAQKILEDEPLRKIWLADLTEMSQRIQSMRSTLFTLLRDRHDLSWEHILKQTGMFAYTGFSKNQVQRLRERHIYMTTDGRISIAGLNTKNIEYVASQFAEIGRLEQF</sequence>
<evidence type="ECO:0000256" key="4">
    <source>
        <dbReference type="ARBA" id="ARBA00022576"/>
    </source>
</evidence>
<evidence type="ECO:0000256" key="7">
    <source>
        <dbReference type="ARBA" id="ARBA00049185"/>
    </source>
</evidence>
<dbReference type="EC" id="2.6.1.1" evidence="8"/>
<comment type="miscellaneous">
    <text evidence="8">In eukaryotes there are cytoplasmic, mitochondrial and chloroplastic isozymes.</text>
</comment>
<dbReference type="PROSITE" id="PS00105">
    <property type="entry name" value="AA_TRANSFER_CLASS_1"/>
    <property type="match status" value="1"/>
</dbReference>
<evidence type="ECO:0000256" key="2">
    <source>
        <dbReference type="ARBA" id="ARBA00007441"/>
    </source>
</evidence>
<keyword evidence="6" id="KW-0663">Pyridoxal phosphate</keyword>
<evidence type="ECO:0000256" key="8">
    <source>
        <dbReference type="RuleBase" id="RU000480"/>
    </source>
</evidence>
<evidence type="ECO:0000256" key="5">
    <source>
        <dbReference type="ARBA" id="ARBA00022679"/>
    </source>
</evidence>
<dbReference type="PRINTS" id="PR00799">
    <property type="entry name" value="TRANSAMINASE"/>
</dbReference>
<dbReference type="GO" id="GO:0008483">
    <property type="term" value="F:transaminase activity"/>
    <property type="evidence" value="ECO:0007669"/>
    <property type="project" value="UniProtKB-KW"/>
</dbReference>